<dbReference type="CDD" id="cd24033">
    <property type="entry name" value="ASKHA_NBD_NodU_CmcH-like_N"/>
    <property type="match status" value="1"/>
</dbReference>
<sequence>MKTLISKEKDIVGIWGIQDGSGNPQPGWTEYFPTHDHSFCIIDSNGNVKNSIELERLTRVKHDHRLSKYIESFNKYLPEDFIVVSVNHLAGTSFISENALWRIENNPFEISDLITPTKVYVNRKEREGYICSHELAHIGSMLPFVGEFKENSLLIHIDGLASDSCFSVFQFKNGEIKYLHHGWEPLLVTQLFGFNDLTCAMLGLDENHRLATPGRLMGYSSYGKYSKKIREWLNKNNWYKEYWKNPNTIFPDIKKEFGKDIKGFDLKEHFFMDIARVCQQEFEDIVIPLIEKYQKETGSEYLYFSGGCALNINLNTKLFDSKKFKEVYVPPCCSDTGLALGAASIIQMLRGGKMEVHSPFICNIGVEKKKIPKLSKNTIEEIVDRLSKKEVMGVCIGYSESGPRALGHRSILAIPTSKDMYDKVNTEIKKREWYRPLAPIITEDLAEEVFPNSTETDLSKYMLSNFNISKKWIDKIPAVVHIDKTARAQVIGEKNKELEPIYAILKRMWDKYEIPCLINTSFNGPGEPIVHTDEDAIRSATKLGLDFVLIDNKIVDIKANGKKQGII</sequence>
<dbReference type="PANTHER" id="PTHR34847:SF1">
    <property type="entry name" value="NODULATION PROTEIN U"/>
    <property type="match status" value="1"/>
</dbReference>
<dbReference type="EMBL" id="LBOV01000011">
    <property type="protein sequence ID" value="KKP43787.1"/>
    <property type="molecule type" value="Genomic_DNA"/>
</dbReference>
<evidence type="ECO:0000256" key="1">
    <source>
        <dbReference type="ARBA" id="ARBA00006129"/>
    </source>
</evidence>
<name>A0A0G0CK30_9BACT</name>
<evidence type="ECO:0000313" key="5">
    <source>
        <dbReference type="Proteomes" id="UP000034302"/>
    </source>
</evidence>
<proteinExistence type="inferred from homology"/>
<dbReference type="InterPro" id="IPR031730">
    <property type="entry name" value="Carbam_trans_C"/>
</dbReference>
<comment type="similarity">
    <text evidence="1">Belongs to the NodU/CmcH family.</text>
</comment>
<dbReference type="PANTHER" id="PTHR34847">
    <property type="entry name" value="NODULATION PROTEIN U"/>
    <property type="match status" value="1"/>
</dbReference>
<dbReference type="Pfam" id="PF02543">
    <property type="entry name" value="Carbam_trans_N"/>
    <property type="match status" value="1"/>
</dbReference>
<evidence type="ECO:0000313" key="4">
    <source>
        <dbReference type="EMBL" id="KKP43787.1"/>
    </source>
</evidence>
<evidence type="ECO:0000259" key="2">
    <source>
        <dbReference type="Pfam" id="PF02543"/>
    </source>
</evidence>
<dbReference type="InterPro" id="IPR051338">
    <property type="entry name" value="NodU/CmcH_Carbamoyltrnsfr"/>
</dbReference>
<dbReference type="Gene3D" id="3.30.420.40">
    <property type="match status" value="2"/>
</dbReference>
<dbReference type="Pfam" id="PF16861">
    <property type="entry name" value="Carbam_trans_C"/>
    <property type="match status" value="1"/>
</dbReference>
<dbReference type="Gene3D" id="3.90.870.20">
    <property type="entry name" value="Carbamoyltransferase, C-terminal domain"/>
    <property type="match status" value="1"/>
</dbReference>
<feature type="domain" description="Carbamoyltransferase" evidence="2">
    <location>
        <begin position="131"/>
        <end position="343"/>
    </location>
</feature>
<dbReference type="InterPro" id="IPR038152">
    <property type="entry name" value="Carbam_trans_C_sf"/>
</dbReference>
<dbReference type="InterPro" id="IPR003696">
    <property type="entry name" value="Carbtransf_dom"/>
</dbReference>
<dbReference type="AlphaFoldDB" id="A0A0G0CK30"/>
<accession>A0A0G0CK30</accession>
<evidence type="ECO:0008006" key="6">
    <source>
        <dbReference type="Google" id="ProtNLM"/>
    </source>
</evidence>
<evidence type="ECO:0000259" key="3">
    <source>
        <dbReference type="Pfam" id="PF16861"/>
    </source>
</evidence>
<reference evidence="4 5" key="1">
    <citation type="journal article" date="2015" name="Nature">
        <title>rRNA introns, odd ribosomes, and small enigmatic genomes across a large radiation of phyla.</title>
        <authorList>
            <person name="Brown C.T."/>
            <person name="Hug L.A."/>
            <person name="Thomas B.C."/>
            <person name="Sharon I."/>
            <person name="Castelle C.J."/>
            <person name="Singh A."/>
            <person name="Wilkins M.J."/>
            <person name="Williams K.H."/>
            <person name="Banfield J.F."/>
        </authorList>
    </citation>
    <scope>NUCLEOTIDE SEQUENCE [LARGE SCALE GENOMIC DNA]</scope>
</reference>
<comment type="caution">
    <text evidence="4">The sequence shown here is derived from an EMBL/GenBank/DDBJ whole genome shotgun (WGS) entry which is preliminary data.</text>
</comment>
<organism evidence="4 5">
    <name type="scientific">candidate division WS6 bacterium GW2011_GWC1_33_20</name>
    <dbReference type="NCBI Taxonomy" id="1619089"/>
    <lineage>
        <taxon>Bacteria</taxon>
        <taxon>Candidatus Dojkabacteria</taxon>
    </lineage>
</organism>
<dbReference type="GO" id="GO:0003824">
    <property type="term" value="F:catalytic activity"/>
    <property type="evidence" value="ECO:0007669"/>
    <property type="project" value="InterPro"/>
</dbReference>
<protein>
    <recommendedName>
        <fullName evidence="6">Carbamoyltransferase</fullName>
    </recommendedName>
</protein>
<dbReference type="Proteomes" id="UP000034302">
    <property type="component" value="Unassembled WGS sequence"/>
</dbReference>
<gene>
    <name evidence="4" type="ORF">UR34_C0011G0041</name>
</gene>
<feature type="domain" description="Carbamoyltransferase C-terminal" evidence="3">
    <location>
        <begin position="384"/>
        <end position="555"/>
    </location>
</feature>